<sequence>MTATSSAGSVNETSCSSHKSQHPKNTEREFPGTSGRAVHSCSAYEKQVQGDHQSQDLSIVRKINENLKRRKEDWRLADMVDAYGPLRDRHV</sequence>
<name>A0A4Z1NKL1_9PEZI</name>
<evidence type="ECO:0000256" key="1">
    <source>
        <dbReference type="SAM" id="MobiDB-lite"/>
    </source>
</evidence>
<protein>
    <submittedName>
        <fullName evidence="2">Uncharacterized protein</fullName>
    </submittedName>
</protein>
<reference evidence="2 3" key="1">
    <citation type="submission" date="2019-04" db="EMBL/GenBank/DDBJ databases">
        <title>High contiguity whole genome sequence and gene annotation resource for two Venturia nashicola isolates.</title>
        <authorList>
            <person name="Prokchorchik M."/>
            <person name="Won K."/>
            <person name="Lee Y."/>
            <person name="Choi E.D."/>
            <person name="Segonzac C."/>
            <person name="Sohn K.H."/>
        </authorList>
    </citation>
    <scope>NUCLEOTIDE SEQUENCE [LARGE SCALE GENOMIC DNA]</scope>
    <source>
        <strain evidence="2 3">PRI2</strain>
    </source>
</reference>
<dbReference type="AlphaFoldDB" id="A0A4Z1NKL1"/>
<feature type="region of interest" description="Disordered" evidence="1">
    <location>
        <begin position="1"/>
        <end position="54"/>
    </location>
</feature>
<gene>
    <name evidence="2" type="ORF">E6O75_ATG10262</name>
</gene>
<comment type="caution">
    <text evidence="2">The sequence shown here is derived from an EMBL/GenBank/DDBJ whole genome shotgun (WGS) entry which is preliminary data.</text>
</comment>
<keyword evidence="3" id="KW-1185">Reference proteome</keyword>
<evidence type="ECO:0000313" key="2">
    <source>
        <dbReference type="EMBL" id="TID13189.1"/>
    </source>
</evidence>
<dbReference type="Proteomes" id="UP000298493">
    <property type="component" value="Unassembled WGS sequence"/>
</dbReference>
<feature type="compositionally biased region" description="Polar residues" evidence="1">
    <location>
        <begin position="1"/>
        <end position="18"/>
    </location>
</feature>
<dbReference type="EMBL" id="SNSC02000028">
    <property type="protein sequence ID" value="TID13189.1"/>
    <property type="molecule type" value="Genomic_DNA"/>
</dbReference>
<proteinExistence type="predicted"/>
<organism evidence="2 3">
    <name type="scientific">Venturia nashicola</name>
    <dbReference type="NCBI Taxonomy" id="86259"/>
    <lineage>
        <taxon>Eukaryota</taxon>
        <taxon>Fungi</taxon>
        <taxon>Dikarya</taxon>
        <taxon>Ascomycota</taxon>
        <taxon>Pezizomycotina</taxon>
        <taxon>Dothideomycetes</taxon>
        <taxon>Pleosporomycetidae</taxon>
        <taxon>Venturiales</taxon>
        <taxon>Venturiaceae</taxon>
        <taxon>Venturia</taxon>
    </lineage>
</organism>
<accession>A0A4Z1NKL1</accession>
<evidence type="ECO:0000313" key="3">
    <source>
        <dbReference type="Proteomes" id="UP000298493"/>
    </source>
</evidence>